<accession>A0A9P6RK87</accession>
<sequence length="1146" mass="128881">MDTTARHGSTNQMLSRLKHFLSRGKDQYAQRDLIHGYMFDAWSGRKCADQFLDLNAKWPLNTDAYLKLLTGLDLCDQLLATLLTTTHQESTHLVGLILEAPDVAAELFGGLFIWTVDQIGARYRKEQAPSPSQEVSSNPGELIRMWTDRARECESIRRLFRISFKRILHQLLMRHNRRQRGGISYWGLGDKDEIDAAQSGVADEIIQGLLANVITILVEHSDQEEDACQFGQGMYEDLRIWDRVFAGESGSKLSELVSSIARSPKRRRQEENKSRSTKELLQAVLQRDAELAAKRSQSNCISQESRIQISSRSKHQEAFMTICDNLRRKQDLPGYPPTPMTRLAAYKLRVHHQEQSNGLQEHVDWIESSIRNRSPGWLSCAKIKLQFFAVFDESYINEELADIICEHDLHWDLCSTLLSAIYKDARGPLFGLWEFWRMNIDTLLISTLNQVVVSEDSPQNSAASPHTIEALIKPATDINDPGLTWSEQQQDNFVDFVVKAMTTRSTTTGMLLLDPTAFLTDCVAPFLDEMESGQPSPLFQVVSRILLASYEREPAQVSVAGVLESERLLPRGIQLRILFRLLQLRTRENPWTAEGHDSYRKATVERGGGEHLDGLSRLCETIAVRMNAYVSSLADYDQEERALFSEFGQAVQGTSRSNESVDLESRLIIVPLMDACRRNLALDMGLPSLPSGLCGLCGDRLRVFDYSHSVSQHLGLLSLDKAAEAVVLFLDLGRMCDDVLADLIQAIDFGGDVPSRTQFMFKSMMIPALYRVLSISTRHQSHRLLTHAVPVMAQLWGGLGDPSLYWDDLDKVAVNNSQLPVLGSYWDSFKNGGRRQHEQGLGMTESTTTLPKIVDDSLDILLTLEMVLRFSLEPLPPKSLEPAFLVYQSDLGYDMMPDQVASLVQSTFKATRIEWTKVSLDHLLYCFMKVCEMSKIADTQHQNATFPNRLTPQSELESLPPSSMDEVANWRSAYTRYMCQPMKDDTQRQMDVARAKARDELVLMAMNLSEALVNHQDRFYGKLPALPVVQLDDDTNGGHPKEAHQAASGGPLDKGTQAWFNGIMTTPSVVQDSSSTAQDEGVSTDTRTTDPNATEGEGKEEKEEKPKEMLNADQVDCLSLALAYLPVQESQAVRSRLHRLLNLQSV</sequence>
<dbReference type="OrthoDB" id="2385910at2759"/>
<organism evidence="2 3">
    <name type="scientific">Linnemannia gamsii</name>
    <dbReference type="NCBI Taxonomy" id="64522"/>
    <lineage>
        <taxon>Eukaryota</taxon>
        <taxon>Fungi</taxon>
        <taxon>Fungi incertae sedis</taxon>
        <taxon>Mucoromycota</taxon>
        <taxon>Mortierellomycotina</taxon>
        <taxon>Mortierellomycetes</taxon>
        <taxon>Mortierellales</taxon>
        <taxon>Mortierellaceae</taxon>
        <taxon>Linnemannia</taxon>
    </lineage>
</organism>
<comment type="caution">
    <text evidence="2">The sequence shown here is derived from an EMBL/GenBank/DDBJ whole genome shotgun (WGS) entry which is preliminary data.</text>
</comment>
<reference evidence="2" key="1">
    <citation type="journal article" date="2020" name="Fungal Divers.">
        <title>Resolving the Mortierellaceae phylogeny through synthesis of multi-gene phylogenetics and phylogenomics.</title>
        <authorList>
            <person name="Vandepol N."/>
            <person name="Liber J."/>
            <person name="Desiro A."/>
            <person name="Na H."/>
            <person name="Kennedy M."/>
            <person name="Barry K."/>
            <person name="Grigoriev I.V."/>
            <person name="Miller A.N."/>
            <person name="O'Donnell K."/>
            <person name="Stajich J.E."/>
            <person name="Bonito G."/>
        </authorList>
    </citation>
    <scope>NUCLEOTIDE SEQUENCE</scope>
    <source>
        <strain evidence="2">NVP60</strain>
    </source>
</reference>
<feature type="compositionally biased region" description="Basic and acidic residues" evidence="1">
    <location>
        <begin position="1096"/>
        <end position="1109"/>
    </location>
</feature>
<feature type="region of interest" description="Disordered" evidence="1">
    <location>
        <begin position="1031"/>
        <end position="1052"/>
    </location>
</feature>
<keyword evidence="3" id="KW-1185">Reference proteome</keyword>
<name>A0A9P6RK87_9FUNG</name>
<dbReference type="EMBL" id="JAAAIN010000085">
    <property type="protein sequence ID" value="KAG0320888.1"/>
    <property type="molecule type" value="Genomic_DNA"/>
</dbReference>
<dbReference type="AlphaFoldDB" id="A0A9P6RK87"/>
<proteinExistence type="predicted"/>
<protein>
    <submittedName>
        <fullName evidence="2">Uncharacterized protein</fullName>
    </submittedName>
</protein>
<feature type="region of interest" description="Disordered" evidence="1">
    <location>
        <begin position="1067"/>
        <end position="1109"/>
    </location>
</feature>
<gene>
    <name evidence="2" type="ORF">BGZ97_012629</name>
</gene>
<feature type="compositionally biased region" description="Polar residues" evidence="1">
    <location>
        <begin position="1067"/>
        <end position="1092"/>
    </location>
</feature>
<evidence type="ECO:0000313" key="2">
    <source>
        <dbReference type="EMBL" id="KAG0320888.1"/>
    </source>
</evidence>
<dbReference type="Proteomes" id="UP000823405">
    <property type="component" value="Unassembled WGS sequence"/>
</dbReference>
<evidence type="ECO:0000313" key="3">
    <source>
        <dbReference type="Proteomes" id="UP000823405"/>
    </source>
</evidence>
<evidence type="ECO:0000256" key="1">
    <source>
        <dbReference type="SAM" id="MobiDB-lite"/>
    </source>
</evidence>